<organism evidence="1 2">
    <name type="scientific">Vagococcus carniphilus</name>
    <dbReference type="NCBI Taxonomy" id="218144"/>
    <lineage>
        <taxon>Bacteria</taxon>
        <taxon>Bacillati</taxon>
        <taxon>Bacillota</taxon>
        <taxon>Bacilli</taxon>
        <taxon>Lactobacillales</taxon>
        <taxon>Enterococcaceae</taxon>
        <taxon>Vagococcus</taxon>
    </lineage>
</organism>
<dbReference type="InterPro" id="IPR007553">
    <property type="entry name" value="2-thiour_desulf"/>
</dbReference>
<reference evidence="1" key="1">
    <citation type="submission" date="2023-03" db="EMBL/GenBank/DDBJ databases">
        <authorList>
            <person name="Shen W."/>
            <person name="Cai J."/>
        </authorList>
    </citation>
    <scope>NUCLEOTIDE SEQUENCE</scope>
    <source>
        <strain evidence="1">P96-3</strain>
    </source>
</reference>
<evidence type="ECO:0000313" key="2">
    <source>
        <dbReference type="Proteomes" id="UP001268577"/>
    </source>
</evidence>
<name>A0AAW8UAL9_9ENTE</name>
<dbReference type="Pfam" id="PF04463">
    <property type="entry name" value="2-thiour_desulf"/>
    <property type="match status" value="1"/>
</dbReference>
<dbReference type="Proteomes" id="UP001268577">
    <property type="component" value="Unassembled WGS sequence"/>
</dbReference>
<dbReference type="PANTHER" id="PTHR30087">
    <property type="entry name" value="INNER MEMBRANE PROTEIN"/>
    <property type="match status" value="1"/>
</dbReference>
<sequence length="159" mass="17072">MIGISACLGGIACRYDGKSQSRDELVELVENKKAEMICPEVLGGLPIPRKPAEIIGGDGYDVLKGKARVLDIDGEDVTSIYLAGAEKAYDNLKSKGINVLIVKENSPSCGSQFIYDGTFTGCKISGIGVATAFFKSKGLKVYSDTALEEVKMDYPNFFN</sequence>
<comment type="caution">
    <text evidence="1">The sequence shown here is derived from an EMBL/GenBank/DDBJ whole genome shotgun (WGS) entry which is preliminary data.</text>
</comment>
<dbReference type="RefSeq" id="WP_311985359.1">
    <property type="nucleotide sequence ID" value="NZ_JARQBZ010000017.1"/>
</dbReference>
<protein>
    <submittedName>
        <fullName evidence="1">DUF523 domain-containing protein</fullName>
    </submittedName>
</protein>
<dbReference type="AlphaFoldDB" id="A0AAW8UAL9"/>
<dbReference type="PANTHER" id="PTHR30087:SF1">
    <property type="entry name" value="HYPOTHETICAL CYTOSOLIC PROTEIN"/>
    <property type="match status" value="1"/>
</dbReference>
<evidence type="ECO:0000313" key="1">
    <source>
        <dbReference type="EMBL" id="MDT2834317.1"/>
    </source>
</evidence>
<gene>
    <name evidence="1" type="ORF">P7H70_09615</name>
</gene>
<accession>A0AAW8UAL9</accession>
<dbReference type="EMBL" id="JARQBZ010000017">
    <property type="protein sequence ID" value="MDT2834317.1"/>
    <property type="molecule type" value="Genomic_DNA"/>
</dbReference>
<proteinExistence type="predicted"/>